<protein>
    <submittedName>
        <fullName evidence="2">Uncharacterized protein</fullName>
    </submittedName>
</protein>
<organism evidence="2 3">
    <name type="scientific">Nelumbo nucifera</name>
    <name type="common">Sacred lotus</name>
    <dbReference type="NCBI Taxonomy" id="4432"/>
    <lineage>
        <taxon>Eukaryota</taxon>
        <taxon>Viridiplantae</taxon>
        <taxon>Streptophyta</taxon>
        <taxon>Embryophyta</taxon>
        <taxon>Tracheophyta</taxon>
        <taxon>Spermatophyta</taxon>
        <taxon>Magnoliopsida</taxon>
        <taxon>Proteales</taxon>
        <taxon>Nelumbonaceae</taxon>
        <taxon>Nelumbo</taxon>
    </lineage>
</organism>
<reference evidence="2 3" key="1">
    <citation type="journal article" date="2020" name="Mol. Biol. Evol.">
        <title>Distinct Expression and Methylation Patterns for Genes with Different Fates following a Single Whole-Genome Duplication in Flowering Plants.</title>
        <authorList>
            <person name="Shi T."/>
            <person name="Rahmani R.S."/>
            <person name="Gugger P.F."/>
            <person name="Wang M."/>
            <person name="Li H."/>
            <person name="Zhang Y."/>
            <person name="Li Z."/>
            <person name="Wang Q."/>
            <person name="Van de Peer Y."/>
            <person name="Marchal K."/>
            <person name="Chen J."/>
        </authorList>
    </citation>
    <scope>NUCLEOTIDE SEQUENCE [LARGE SCALE GENOMIC DNA]</scope>
    <source>
        <tissue evidence="2">Leaf</tissue>
    </source>
</reference>
<accession>A0A822YPA0</accession>
<dbReference type="Proteomes" id="UP000607653">
    <property type="component" value="Unassembled WGS sequence"/>
</dbReference>
<gene>
    <name evidence="2" type="ORF">HUJ06_006654</name>
</gene>
<comment type="caution">
    <text evidence="2">The sequence shown here is derived from an EMBL/GenBank/DDBJ whole genome shotgun (WGS) entry which is preliminary data.</text>
</comment>
<feature type="compositionally biased region" description="Basic and acidic residues" evidence="1">
    <location>
        <begin position="33"/>
        <end position="48"/>
    </location>
</feature>
<dbReference type="PANTHER" id="PTHR47584">
    <property type="match status" value="1"/>
</dbReference>
<name>A0A822YPA0_NELNU</name>
<sequence>MGCPEYNSLEIIFGGTTPTGRFSTSLARGIESPPREDGHVSNDPHLEEVQQPSPGIADSANIDGDQISITTTKKNAHRKRPSEFSDAIFEQNVSVDKRFEKLVEAINGMNKKSENHVSMSNVLAELNSFEGLDHNDYLKLYEVFEKSDAREWFMNVPVNLRKNWVFGVLNR</sequence>
<evidence type="ECO:0000256" key="1">
    <source>
        <dbReference type="SAM" id="MobiDB-lite"/>
    </source>
</evidence>
<dbReference type="AlphaFoldDB" id="A0A822YPA0"/>
<dbReference type="EMBL" id="DUZY01000004">
    <property type="protein sequence ID" value="DAD36014.1"/>
    <property type="molecule type" value="Genomic_DNA"/>
</dbReference>
<evidence type="ECO:0000313" key="2">
    <source>
        <dbReference type="EMBL" id="DAD36014.1"/>
    </source>
</evidence>
<feature type="region of interest" description="Disordered" evidence="1">
    <location>
        <begin position="28"/>
        <end position="62"/>
    </location>
</feature>
<proteinExistence type="predicted"/>
<dbReference type="PANTHER" id="PTHR47584:SF14">
    <property type="entry name" value="L10-INTERACTING MYB DOMAIN-CONTAINING PROTEIN-LIKE"/>
    <property type="match status" value="1"/>
</dbReference>
<keyword evidence="3" id="KW-1185">Reference proteome</keyword>
<evidence type="ECO:0000313" key="3">
    <source>
        <dbReference type="Proteomes" id="UP000607653"/>
    </source>
</evidence>
<dbReference type="InterPro" id="IPR045026">
    <property type="entry name" value="LIMYB"/>
</dbReference>